<organism evidence="8 9">
    <name type="scientific">Vigna unguiculata</name>
    <name type="common">Cowpea</name>
    <dbReference type="NCBI Taxonomy" id="3917"/>
    <lineage>
        <taxon>Eukaryota</taxon>
        <taxon>Viridiplantae</taxon>
        <taxon>Streptophyta</taxon>
        <taxon>Embryophyta</taxon>
        <taxon>Tracheophyta</taxon>
        <taxon>Spermatophyta</taxon>
        <taxon>Magnoliopsida</taxon>
        <taxon>eudicotyledons</taxon>
        <taxon>Gunneridae</taxon>
        <taxon>Pentapetalae</taxon>
        <taxon>rosids</taxon>
        <taxon>fabids</taxon>
        <taxon>Fabales</taxon>
        <taxon>Fabaceae</taxon>
        <taxon>Papilionoideae</taxon>
        <taxon>50 kb inversion clade</taxon>
        <taxon>NPAAA clade</taxon>
        <taxon>indigoferoid/millettioid clade</taxon>
        <taxon>Phaseoleae</taxon>
        <taxon>Vigna</taxon>
    </lineage>
</organism>
<evidence type="ECO:0000313" key="9">
    <source>
        <dbReference type="Proteomes" id="UP000501690"/>
    </source>
</evidence>
<proteinExistence type="predicted"/>
<dbReference type="GO" id="GO:0005634">
    <property type="term" value="C:nucleus"/>
    <property type="evidence" value="ECO:0007669"/>
    <property type="project" value="UniProtKB-SubCell"/>
</dbReference>
<keyword evidence="3" id="KW-0238">DNA-binding</keyword>
<dbReference type="SUPFAM" id="SSF118290">
    <property type="entry name" value="WRKY DNA-binding domain"/>
    <property type="match status" value="1"/>
</dbReference>
<dbReference type="SMART" id="SM00774">
    <property type="entry name" value="WRKY"/>
    <property type="match status" value="1"/>
</dbReference>
<evidence type="ECO:0000256" key="6">
    <source>
        <dbReference type="SAM" id="MobiDB-lite"/>
    </source>
</evidence>
<evidence type="ECO:0000313" key="8">
    <source>
        <dbReference type="EMBL" id="QCE00784.1"/>
    </source>
</evidence>
<dbReference type="PROSITE" id="PS50811">
    <property type="entry name" value="WRKY"/>
    <property type="match status" value="1"/>
</dbReference>
<feature type="domain" description="WRKY" evidence="7">
    <location>
        <begin position="127"/>
        <end position="184"/>
    </location>
</feature>
<evidence type="ECO:0000256" key="4">
    <source>
        <dbReference type="ARBA" id="ARBA00023163"/>
    </source>
</evidence>
<protein>
    <submittedName>
        <fullName evidence="8">WRKY transcription factor 29</fullName>
    </submittedName>
</protein>
<dbReference type="GO" id="GO:0000976">
    <property type="term" value="F:transcription cis-regulatory region binding"/>
    <property type="evidence" value="ECO:0007669"/>
    <property type="project" value="TreeGrafter"/>
</dbReference>
<gene>
    <name evidence="8" type="ORF">DEO72_LG7g2074</name>
</gene>
<evidence type="ECO:0000256" key="2">
    <source>
        <dbReference type="ARBA" id="ARBA00023015"/>
    </source>
</evidence>
<dbReference type="Proteomes" id="UP000501690">
    <property type="component" value="Linkage Group LG7"/>
</dbReference>
<feature type="compositionally biased region" description="Polar residues" evidence="6">
    <location>
        <begin position="73"/>
        <end position="83"/>
    </location>
</feature>
<keyword evidence="9" id="KW-1185">Reference proteome</keyword>
<accession>A0A4D6MJ36</accession>
<feature type="compositionally biased region" description="Basic and acidic residues" evidence="6">
    <location>
        <begin position="93"/>
        <end position="102"/>
    </location>
</feature>
<evidence type="ECO:0000256" key="1">
    <source>
        <dbReference type="ARBA" id="ARBA00004123"/>
    </source>
</evidence>
<reference evidence="8 9" key="1">
    <citation type="submission" date="2019-04" db="EMBL/GenBank/DDBJ databases">
        <title>An improved genome assembly and genetic linkage map for asparagus bean, Vigna unguiculata ssp. sesquipedialis.</title>
        <authorList>
            <person name="Xia Q."/>
            <person name="Zhang R."/>
            <person name="Dong Y."/>
        </authorList>
    </citation>
    <scope>NUCLEOTIDE SEQUENCE [LARGE SCALE GENOMIC DNA]</scope>
    <source>
        <tissue evidence="8">Leaf</tissue>
    </source>
</reference>
<keyword evidence="5" id="KW-0539">Nucleus</keyword>
<dbReference type="GO" id="GO:0003700">
    <property type="term" value="F:DNA-binding transcription factor activity"/>
    <property type="evidence" value="ECO:0007669"/>
    <property type="project" value="InterPro"/>
</dbReference>
<keyword evidence="4" id="KW-0804">Transcription</keyword>
<comment type="subcellular location">
    <subcellularLocation>
        <location evidence="1">Nucleus</location>
    </subcellularLocation>
</comment>
<keyword evidence="2" id="KW-0805">Transcription regulation</keyword>
<dbReference type="AlphaFoldDB" id="A0A4D6MJ36"/>
<dbReference type="Gene3D" id="2.20.25.80">
    <property type="entry name" value="WRKY domain"/>
    <property type="match status" value="1"/>
</dbReference>
<sequence>MKTNLCPESESVSAQKKRELMEDLVKGHEAATELRLLLQNPFGTQPSLSSSHHLIAKVLRSFTQALTIINSSPFAPVSGQNGPSVPRSGNRPRSGDCSEKRSKNGGRGRYNRRKSVLTWTELSYNTDDNHAWRKYGQKKILNSEFPRSYFRCSYKHDQGCNATKQVQLEQENPRMYRITYIDLHTCNDIPKVTHKTVDSSTGESSLLHSDRGSNEMDHLISSPNLAMKPEFPRETHTSSDLHDHRLLESSMWLEYWKESEPFNSTIMPLTKASDNSAENAYSCADIQNLDMDFGGVASVLLDSHFHFDEDLFF</sequence>
<evidence type="ECO:0000256" key="5">
    <source>
        <dbReference type="ARBA" id="ARBA00023242"/>
    </source>
</evidence>
<evidence type="ECO:0000259" key="7">
    <source>
        <dbReference type="PROSITE" id="PS50811"/>
    </source>
</evidence>
<dbReference type="EMBL" id="CP039351">
    <property type="protein sequence ID" value="QCE00784.1"/>
    <property type="molecule type" value="Genomic_DNA"/>
</dbReference>
<dbReference type="InterPro" id="IPR044810">
    <property type="entry name" value="WRKY_plant"/>
</dbReference>
<dbReference type="PANTHER" id="PTHR32096">
    <property type="entry name" value="WRKY TRANSCRIPTION FACTOR 30-RELATED-RELATED"/>
    <property type="match status" value="1"/>
</dbReference>
<dbReference type="InterPro" id="IPR003657">
    <property type="entry name" value="WRKY_dom"/>
</dbReference>
<dbReference type="InterPro" id="IPR036576">
    <property type="entry name" value="WRKY_dom_sf"/>
</dbReference>
<feature type="region of interest" description="Disordered" evidence="6">
    <location>
        <begin position="73"/>
        <end position="111"/>
    </location>
</feature>
<evidence type="ECO:0000256" key="3">
    <source>
        <dbReference type="ARBA" id="ARBA00023125"/>
    </source>
</evidence>
<dbReference type="Pfam" id="PF03106">
    <property type="entry name" value="WRKY"/>
    <property type="match status" value="1"/>
</dbReference>
<name>A0A4D6MJ36_VIGUN</name>
<dbReference type="PANTHER" id="PTHR32096:SF146">
    <property type="entry name" value="WRKY TRANSCRIPTION FACTOR 19-RELATED"/>
    <property type="match status" value="1"/>
</dbReference>